<keyword evidence="4" id="KW-0732">Signal</keyword>
<dbReference type="SMART" id="SM00452">
    <property type="entry name" value="STI"/>
    <property type="match status" value="1"/>
</dbReference>
<evidence type="ECO:0000256" key="4">
    <source>
        <dbReference type="SAM" id="SignalP"/>
    </source>
</evidence>
<dbReference type="InterPro" id="IPR002160">
    <property type="entry name" value="Prot_inh_Kunz-lg"/>
</dbReference>
<dbReference type="Gramene" id="arahy.Tifrunner.gnm2.ann2.Ah15g511800.1">
    <property type="protein sequence ID" value="arahy.Tifrunner.gnm2.ann2.Ah15g511800.1-CDS-1"/>
    <property type="gene ID" value="arahy.Tifrunner.gnm2.ann2.Ah15g511800"/>
</dbReference>
<dbReference type="PANTHER" id="PTHR33107:SF21">
    <property type="entry name" value="KUNITZ FAMILY TRYPSIN AND PROTEASE INHIBITOR PROTEIN"/>
    <property type="match status" value="1"/>
</dbReference>
<dbReference type="SUPFAM" id="SSF50386">
    <property type="entry name" value="STI-like"/>
    <property type="match status" value="1"/>
</dbReference>
<dbReference type="SMR" id="A0A444YYC7"/>
<name>A0A444YYC7_ARAHY</name>
<feature type="chain" id="PRO_5019480689" evidence="4">
    <location>
        <begin position="26"/>
        <end position="231"/>
    </location>
</feature>
<evidence type="ECO:0000313" key="6">
    <source>
        <dbReference type="Proteomes" id="UP000289738"/>
    </source>
</evidence>
<evidence type="ECO:0000313" key="5">
    <source>
        <dbReference type="EMBL" id="RYR06940.1"/>
    </source>
</evidence>
<dbReference type="EMBL" id="SDMP01000015">
    <property type="protein sequence ID" value="RYR06940.1"/>
    <property type="molecule type" value="Genomic_DNA"/>
</dbReference>
<evidence type="ECO:0000256" key="3">
    <source>
        <dbReference type="ARBA" id="ARBA00023157"/>
    </source>
</evidence>
<accession>A0A444YYC7</accession>
<gene>
    <name evidence="5" type="ORF">Ahy_B05g074259</name>
</gene>
<proteinExistence type="predicted"/>
<feature type="signal peptide" evidence="4">
    <location>
        <begin position="1"/>
        <end position="25"/>
    </location>
</feature>
<protein>
    <submittedName>
        <fullName evidence="5">Uncharacterized protein</fullName>
    </submittedName>
</protein>
<keyword evidence="2" id="KW-0722">Serine protease inhibitor</keyword>
<sequence length="231" mass="24990">MKKQAVASLLTLSFLLLLAFPLAYSQTVFIPVKDIHGNDVVTGIPYQIRQLTPGNPTPHGGGLIHGKTGNSTCPVSVAYTTGLMFGSPVKFNIPEWANTPGKIVPQGVPLEIEFSDENPLECASSSQWMVYGDNIETQKAVVGIGGPLDHPDQNTLFGYFNIRESQVGYNFMFCYMFQGSPLCSDVGTHLQNYPASLLVLTAGNLVSDPVFYFGLEKTDSDSSGIIKTVAY</sequence>
<keyword evidence="3" id="KW-1015">Disulfide bond</keyword>
<dbReference type="GO" id="GO:0004867">
    <property type="term" value="F:serine-type endopeptidase inhibitor activity"/>
    <property type="evidence" value="ECO:0007669"/>
    <property type="project" value="UniProtKB-KW"/>
</dbReference>
<organism evidence="5 6">
    <name type="scientific">Arachis hypogaea</name>
    <name type="common">Peanut</name>
    <dbReference type="NCBI Taxonomy" id="3818"/>
    <lineage>
        <taxon>Eukaryota</taxon>
        <taxon>Viridiplantae</taxon>
        <taxon>Streptophyta</taxon>
        <taxon>Embryophyta</taxon>
        <taxon>Tracheophyta</taxon>
        <taxon>Spermatophyta</taxon>
        <taxon>Magnoliopsida</taxon>
        <taxon>eudicotyledons</taxon>
        <taxon>Gunneridae</taxon>
        <taxon>Pentapetalae</taxon>
        <taxon>rosids</taxon>
        <taxon>fabids</taxon>
        <taxon>Fabales</taxon>
        <taxon>Fabaceae</taxon>
        <taxon>Papilionoideae</taxon>
        <taxon>50 kb inversion clade</taxon>
        <taxon>dalbergioids sensu lato</taxon>
        <taxon>Dalbergieae</taxon>
        <taxon>Pterocarpus clade</taxon>
        <taxon>Arachis</taxon>
    </lineage>
</organism>
<dbReference type="PANTHER" id="PTHR33107">
    <property type="entry name" value="KUNITZ TRYPSIN INHIBITOR 2"/>
    <property type="match status" value="1"/>
</dbReference>
<dbReference type="OrthoDB" id="1872570at2759"/>
<dbReference type="InterPro" id="IPR011065">
    <property type="entry name" value="Kunitz_inhibitor_STI-like_sf"/>
</dbReference>
<dbReference type="Pfam" id="PF00197">
    <property type="entry name" value="Kunitz_legume"/>
    <property type="match status" value="1"/>
</dbReference>
<comment type="caution">
    <text evidence="5">The sequence shown here is derived from an EMBL/GenBank/DDBJ whole genome shotgun (WGS) entry which is preliminary data.</text>
</comment>
<dbReference type="Proteomes" id="UP000289738">
    <property type="component" value="Chromosome B05"/>
</dbReference>
<keyword evidence="6" id="KW-1185">Reference proteome</keyword>
<dbReference type="CDD" id="cd23377">
    <property type="entry name" value="beta-trefoil_STI_MP4-like"/>
    <property type="match status" value="1"/>
</dbReference>
<dbReference type="AlphaFoldDB" id="A0A444YYC7"/>
<evidence type="ECO:0000256" key="2">
    <source>
        <dbReference type="ARBA" id="ARBA00022900"/>
    </source>
</evidence>
<dbReference type="Gene3D" id="2.80.10.50">
    <property type="match status" value="1"/>
</dbReference>
<keyword evidence="1" id="KW-0646">Protease inhibitor</keyword>
<evidence type="ECO:0000256" key="1">
    <source>
        <dbReference type="ARBA" id="ARBA00022690"/>
    </source>
</evidence>
<reference evidence="5 6" key="1">
    <citation type="submission" date="2019-01" db="EMBL/GenBank/DDBJ databases">
        <title>Sequencing of cultivated peanut Arachis hypogaea provides insights into genome evolution and oil improvement.</title>
        <authorList>
            <person name="Chen X."/>
        </authorList>
    </citation>
    <scope>NUCLEOTIDE SEQUENCE [LARGE SCALE GENOMIC DNA]</scope>
    <source>
        <strain evidence="6">cv. Fuhuasheng</strain>
        <tissue evidence="5">Leaves</tissue>
    </source>
</reference>